<feature type="region of interest" description="Disordered" evidence="1">
    <location>
        <begin position="32"/>
        <end position="68"/>
    </location>
</feature>
<evidence type="ECO:0000313" key="2">
    <source>
        <dbReference type="EMBL" id="EHM12599.1"/>
    </source>
</evidence>
<evidence type="ECO:0000256" key="1">
    <source>
        <dbReference type="SAM" id="MobiDB-lite"/>
    </source>
</evidence>
<name>H0UMC6_9BACT</name>
<sequence>MDKEKKLKIIIAILAVLLIAVTANLAMRINAPKAENKQTQVESSQPQAGKKEPQMRVYTGSCMDGKKY</sequence>
<dbReference type="Proteomes" id="UP000003806">
    <property type="component" value="Chromosome"/>
</dbReference>
<keyword evidence="3" id="KW-1185">Reference proteome</keyword>
<dbReference type="EMBL" id="CM001376">
    <property type="protein sequence ID" value="EHM12599.1"/>
    <property type="molecule type" value="Genomic_DNA"/>
</dbReference>
<accession>H0UMC6</accession>
<organism evidence="2 3">
    <name type="scientific">Jonquetella anthropi DSM 22815</name>
    <dbReference type="NCBI Taxonomy" id="885272"/>
    <lineage>
        <taxon>Bacteria</taxon>
        <taxon>Thermotogati</taxon>
        <taxon>Synergistota</taxon>
        <taxon>Synergistia</taxon>
        <taxon>Synergistales</taxon>
        <taxon>Dethiosulfovibrionaceae</taxon>
        <taxon>Jonquetella</taxon>
    </lineage>
</organism>
<dbReference type="RefSeq" id="WP_008522399.1">
    <property type="nucleotide sequence ID" value="NZ_CM001376.1"/>
</dbReference>
<dbReference type="AlphaFoldDB" id="H0UMC6"/>
<reference evidence="2 3" key="1">
    <citation type="submission" date="2011-11" db="EMBL/GenBank/DDBJ databases">
        <title>The Noncontiguous Finished genome of Jonquetella anthropi DSM 22815.</title>
        <authorList>
            <consortium name="US DOE Joint Genome Institute (JGI-PGF)"/>
            <person name="Lucas S."/>
            <person name="Copeland A."/>
            <person name="Lapidus A."/>
            <person name="Glavina del Rio T."/>
            <person name="Dalin E."/>
            <person name="Tice H."/>
            <person name="Bruce D."/>
            <person name="Goodwin L."/>
            <person name="Pitluck S."/>
            <person name="Peters L."/>
            <person name="Mikhailova N."/>
            <person name="Held B."/>
            <person name="Kyrpides N."/>
            <person name="Mavromatis K."/>
            <person name="Ivanova N."/>
            <person name="Markowitz V."/>
            <person name="Cheng J.-F."/>
            <person name="Hugenholtz P."/>
            <person name="Woyke T."/>
            <person name="Wu D."/>
            <person name="Gronow S."/>
            <person name="Wellnitz S."/>
            <person name="Brambilla E."/>
            <person name="Klenk H.-P."/>
            <person name="Eisen J.A."/>
        </authorList>
    </citation>
    <scope>NUCLEOTIDE SEQUENCE [LARGE SCALE GENOMIC DNA]</scope>
    <source>
        <strain evidence="2 3">DSM 22815</strain>
    </source>
</reference>
<proteinExistence type="predicted"/>
<feature type="compositionally biased region" description="Polar residues" evidence="1">
    <location>
        <begin position="37"/>
        <end position="47"/>
    </location>
</feature>
<dbReference type="HOGENOM" id="CLU_2788324_0_0_0"/>
<evidence type="ECO:0000313" key="3">
    <source>
        <dbReference type="Proteomes" id="UP000003806"/>
    </source>
</evidence>
<gene>
    <name evidence="2" type="ORF">JonanDRAFT_0172</name>
</gene>
<protein>
    <submittedName>
        <fullName evidence="2">Uncharacterized protein</fullName>
    </submittedName>
</protein>